<dbReference type="InterPro" id="IPR007052">
    <property type="entry name" value="CS_dom"/>
</dbReference>
<accession>A0AAU9UYM0</accession>
<dbReference type="CDD" id="cd00298">
    <property type="entry name" value="ACD_sHsps_p23-like"/>
    <property type="match status" value="1"/>
</dbReference>
<comment type="similarity">
    <text evidence="1">Belongs to the PIH1 family.</text>
</comment>
<dbReference type="AlphaFoldDB" id="A0AAU9UYM0"/>
<dbReference type="Proteomes" id="UP001153954">
    <property type="component" value="Unassembled WGS sequence"/>
</dbReference>
<comment type="caution">
    <text evidence="3">The sequence shown here is derived from an EMBL/GenBank/DDBJ whole genome shotgun (WGS) entry which is preliminary data.</text>
</comment>
<name>A0AAU9UYM0_EUPED</name>
<dbReference type="InterPro" id="IPR026697">
    <property type="entry name" value="DNAAF6"/>
</dbReference>
<dbReference type="Pfam" id="PF18201">
    <property type="entry name" value="PIH1_CS"/>
    <property type="match status" value="1"/>
</dbReference>
<sequence>MEFTVSNIEKLAELLRPPEPDVLQGDDLYSTSYEITTSRESKRSETLKHQKIPKTIEEYELQQDEEAEQMGKTGLRAEDRKTPAYIMNYQQSVSAEDVFLQMGPKTPSSASCENLIVKIAMPGDKKENIDLSVDTNSVTIHSSQYYLKLPLPHEINPDTSKANWDSAEESLVLTLRLNREFDFVNF</sequence>
<dbReference type="GO" id="GO:0051087">
    <property type="term" value="F:protein-folding chaperone binding"/>
    <property type="evidence" value="ECO:0007669"/>
    <property type="project" value="InterPro"/>
</dbReference>
<reference evidence="3" key="1">
    <citation type="submission" date="2022-03" db="EMBL/GenBank/DDBJ databases">
        <authorList>
            <person name="Tunstrom K."/>
        </authorList>
    </citation>
    <scope>NUCLEOTIDE SEQUENCE</scope>
</reference>
<dbReference type="GO" id="GO:0070286">
    <property type="term" value="P:axonemal dynein complex assembly"/>
    <property type="evidence" value="ECO:0007669"/>
    <property type="project" value="InterPro"/>
</dbReference>
<dbReference type="Gene3D" id="2.60.40.790">
    <property type="match status" value="1"/>
</dbReference>
<keyword evidence="4" id="KW-1185">Reference proteome</keyword>
<evidence type="ECO:0000259" key="2">
    <source>
        <dbReference type="PROSITE" id="PS51203"/>
    </source>
</evidence>
<dbReference type="PROSITE" id="PS51203">
    <property type="entry name" value="CS"/>
    <property type="match status" value="1"/>
</dbReference>
<dbReference type="PANTHER" id="PTHR21083:SF0">
    <property type="entry name" value="DYNEIN AXONEMAL ASSEMBLY FACTOR 6"/>
    <property type="match status" value="1"/>
</dbReference>
<evidence type="ECO:0000256" key="1">
    <source>
        <dbReference type="ARBA" id="ARBA00008511"/>
    </source>
</evidence>
<dbReference type="InterPro" id="IPR041442">
    <property type="entry name" value="PIH1D1/2/3_CS-like"/>
</dbReference>
<proteinExistence type="inferred from homology"/>
<feature type="domain" description="CS" evidence="2">
    <location>
        <begin position="101"/>
        <end position="186"/>
    </location>
</feature>
<gene>
    <name evidence="3" type="ORF">EEDITHA_LOCUS18939</name>
</gene>
<dbReference type="EMBL" id="CAKOGL010000027">
    <property type="protein sequence ID" value="CAH2104581.1"/>
    <property type="molecule type" value="Genomic_DNA"/>
</dbReference>
<protein>
    <recommendedName>
        <fullName evidence="2">CS domain-containing protein</fullName>
    </recommendedName>
</protein>
<organism evidence="3 4">
    <name type="scientific">Euphydryas editha</name>
    <name type="common">Edith's checkerspot</name>
    <dbReference type="NCBI Taxonomy" id="104508"/>
    <lineage>
        <taxon>Eukaryota</taxon>
        <taxon>Metazoa</taxon>
        <taxon>Ecdysozoa</taxon>
        <taxon>Arthropoda</taxon>
        <taxon>Hexapoda</taxon>
        <taxon>Insecta</taxon>
        <taxon>Pterygota</taxon>
        <taxon>Neoptera</taxon>
        <taxon>Endopterygota</taxon>
        <taxon>Lepidoptera</taxon>
        <taxon>Glossata</taxon>
        <taxon>Ditrysia</taxon>
        <taxon>Papilionoidea</taxon>
        <taxon>Nymphalidae</taxon>
        <taxon>Nymphalinae</taxon>
        <taxon>Euphydryas</taxon>
    </lineage>
</organism>
<dbReference type="GO" id="GO:0005737">
    <property type="term" value="C:cytoplasm"/>
    <property type="evidence" value="ECO:0007669"/>
    <property type="project" value="TreeGrafter"/>
</dbReference>
<dbReference type="InterPro" id="IPR008978">
    <property type="entry name" value="HSP20-like_chaperone"/>
</dbReference>
<dbReference type="PANTHER" id="PTHR21083">
    <property type="entry name" value="TWISTER"/>
    <property type="match status" value="1"/>
</dbReference>
<dbReference type="GO" id="GO:0045505">
    <property type="term" value="F:dynein intermediate chain binding"/>
    <property type="evidence" value="ECO:0007669"/>
    <property type="project" value="TreeGrafter"/>
</dbReference>
<evidence type="ECO:0000313" key="4">
    <source>
        <dbReference type="Proteomes" id="UP001153954"/>
    </source>
</evidence>
<evidence type="ECO:0000313" key="3">
    <source>
        <dbReference type="EMBL" id="CAH2104581.1"/>
    </source>
</evidence>
<dbReference type="SUPFAM" id="SSF49764">
    <property type="entry name" value="HSP20-like chaperones"/>
    <property type="match status" value="1"/>
</dbReference>